<dbReference type="Gene3D" id="3.10.350.10">
    <property type="entry name" value="LysM domain"/>
    <property type="match status" value="6"/>
</dbReference>
<reference evidence="6" key="1">
    <citation type="journal article" date="2017" name="Genome Biol.">
        <title>Comparative genomics reveals high biological diversity and specific adaptations in the industrially and medically important fungal genus Aspergillus.</title>
        <authorList>
            <person name="de Vries R.P."/>
            <person name="Riley R."/>
            <person name="Wiebenga A."/>
            <person name="Aguilar-Osorio G."/>
            <person name="Amillis S."/>
            <person name="Uchima C.A."/>
            <person name="Anderluh G."/>
            <person name="Asadollahi M."/>
            <person name="Askin M."/>
            <person name="Barry K."/>
            <person name="Battaglia E."/>
            <person name="Bayram O."/>
            <person name="Benocci T."/>
            <person name="Braus-Stromeyer S.A."/>
            <person name="Caldana C."/>
            <person name="Canovas D."/>
            <person name="Cerqueira G.C."/>
            <person name="Chen F."/>
            <person name="Chen W."/>
            <person name="Choi C."/>
            <person name="Clum A."/>
            <person name="Dos Santos R.A."/>
            <person name="Damasio A.R."/>
            <person name="Diallinas G."/>
            <person name="Emri T."/>
            <person name="Fekete E."/>
            <person name="Flipphi M."/>
            <person name="Freyberg S."/>
            <person name="Gallo A."/>
            <person name="Gournas C."/>
            <person name="Habgood R."/>
            <person name="Hainaut M."/>
            <person name="Harispe M.L."/>
            <person name="Henrissat B."/>
            <person name="Hilden K.S."/>
            <person name="Hope R."/>
            <person name="Hossain A."/>
            <person name="Karabika E."/>
            <person name="Karaffa L."/>
            <person name="Karanyi Z."/>
            <person name="Krasevec N."/>
            <person name="Kuo A."/>
            <person name="Kusch H."/>
            <person name="LaButti K."/>
            <person name="Lagendijk E.L."/>
            <person name="Lapidus A."/>
            <person name="Levasseur A."/>
            <person name="Lindquist E."/>
            <person name="Lipzen A."/>
            <person name="Logrieco A.F."/>
            <person name="MacCabe A."/>
            <person name="Maekelae M.R."/>
            <person name="Malavazi I."/>
            <person name="Melin P."/>
            <person name="Meyer V."/>
            <person name="Mielnichuk N."/>
            <person name="Miskei M."/>
            <person name="Molnar A.P."/>
            <person name="Mule G."/>
            <person name="Ngan C.Y."/>
            <person name="Orejas M."/>
            <person name="Orosz E."/>
            <person name="Ouedraogo J.P."/>
            <person name="Overkamp K.M."/>
            <person name="Park H.-S."/>
            <person name="Perrone G."/>
            <person name="Piumi F."/>
            <person name="Punt P.J."/>
            <person name="Ram A.F."/>
            <person name="Ramon A."/>
            <person name="Rauscher S."/>
            <person name="Record E."/>
            <person name="Riano-Pachon D.M."/>
            <person name="Robert V."/>
            <person name="Roehrig J."/>
            <person name="Ruller R."/>
            <person name="Salamov A."/>
            <person name="Salih N.S."/>
            <person name="Samson R.A."/>
            <person name="Sandor E."/>
            <person name="Sanguinetti M."/>
            <person name="Schuetze T."/>
            <person name="Sepcic K."/>
            <person name="Shelest E."/>
            <person name="Sherlock G."/>
            <person name="Sophianopoulou V."/>
            <person name="Squina F.M."/>
            <person name="Sun H."/>
            <person name="Susca A."/>
            <person name="Todd R.B."/>
            <person name="Tsang A."/>
            <person name="Unkles S.E."/>
            <person name="van de Wiele N."/>
            <person name="van Rossen-Uffink D."/>
            <person name="Oliveira J.V."/>
            <person name="Vesth T.C."/>
            <person name="Visser J."/>
            <person name="Yu J.-H."/>
            <person name="Zhou M."/>
            <person name="Andersen M.R."/>
            <person name="Archer D.B."/>
            <person name="Baker S.E."/>
            <person name="Benoit I."/>
            <person name="Brakhage A.A."/>
            <person name="Braus G.H."/>
            <person name="Fischer R."/>
            <person name="Frisvad J.C."/>
            <person name="Goldman G.H."/>
            <person name="Houbraken J."/>
            <person name="Oakley B."/>
            <person name="Pocsi I."/>
            <person name="Scazzocchio C."/>
            <person name="Seiboth B."/>
            <person name="vanKuyk P.A."/>
            <person name="Wortman J."/>
            <person name="Dyer P.S."/>
            <person name="Grigoriev I.V."/>
        </authorList>
    </citation>
    <scope>NUCLEOTIDE SEQUENCE [LARGE SCALE GENOMIC DNA]</scope>
    <source>
        <strain evidence="6">CBS 506.65</strain>
    </source>
</reference>
<dbReference type="SMART" id="SM00257">
    <property type="entry name" value="LysM"/>
    <property type="match status" value="4"/>
</dbReference>
<dbReference type="AlphaFoldDB" id="A0A1L9S5V8"/>
<dbReference type="Pfam" id="PF01476">
    <property type="entry name" value="LysM"/>
    <property type="match status" value="1"/>
</dbReference>
<dbReference type="Proteomes" id="UP000184188">
    <property type="component" value="Unassembled WGS sequence"/>
</dbReference>
<feature type="domain" description="LysM" evidence="4">
    <location>
        <begin position="143"/>
        <end position="191"/>
    </location>
</feature>
<dbReference type="RefSeq" id="XP_022577051.1">
    <property type="nucleotide sequence ID" value="XM_022726561.1"/>
</dbReference>
<dbReference type="VEuPathDB" id="FungiDB:ASPZODRAFT_162157"/>
<proteinExistence type="predicted"/>
<keyword evidence="3" id="KW-0843">Virulence</keyword>
<gene>
    <name evidence="5" type="ORF">ASPZODRAFT_162157</name>
</gene>
<keyword evidence="6" id="KW-1185">Reference proteome</keyword>
<dbReference type="InterPro" id="IPR018392">
    <property type="entry name" value="LysM"/>
</dbReference>
<dbReference type="EMBL" id="KV878358">
    <property type="protein sequence ID" value="OJJ42541.1"/>
    <property type="molecule type" value="Genomic_DNA"/>
</dbReference>
<evidence type="ECO:0000313" key="5">
    <source>
        <dbReference type="EMBL" id="OJJ42541.1"/>
    </source>
</evidence>
<organism evidence="5 6">
    <name type="scientific">Penicilliopsis zonata CBS 506.65</name>
    <dbReference type="NCBI Taxonomy" id="1073090"/>
    <lineage>
        <taxon>Eukaryota</taxon>
        <taxon>Fungi</taxon>
        <taxon>Dikarya</taxon>
        <taxon>Ascomycota</taxon>
        <taxon>Pezizomycotina</taxon>
        <taxon>Eurotiomycetes</taxon>
        <taxon>Eurotiomycetidae</taxon>
        <taxon>Eurotiales</taxon>
        <taxon>Aspergillaceae</taxon>
        <taxon>Penicilliopsis</taxon>
    </lineage>
</organism>
<dbReference type="SUPFAM" id="SSF54106">
    <property type="entry name" value="LysM domain"/>
    <property type="match status" value="3"/>
</dbReference>
<feature type="domain" description="LysM" evidence="4">
    <location>
        <begin position="244"/>
        <end position="291"/>
    </location>
</feature>
<dbReference type="GeneID" id="34613025"/>
<keyword evidence="2" id="KW-0732">Signal</keyword>
<feature type="domain" description="LysM" evidence="4">
    <location>
        <begin position="404"/>
        <end position="450"/>
    </location>
</feature>
<protein>
    <recommendedName>
        <fullName evidence="4">LysM domain-containing protein</fullName>
    </recommendedName>
</protein>
<feature type="domain" description="LysM" evidence="4">
    <location>
        <begin position="21"/>
        <end position="68"/>
    </location>
</feature>
<dbReference type="PANTHER" id="PTHR34997">
    <property type="entry name" value="AM15"/>
    <property type="match status" value="1"/>
</dbReference>
<dbReference type="InterPro" id="IPR052210">
    <property type="entry name" value="LysM1-like"/>
</dbReference>
<evidence type="ECO:0000256" key="1">
    <source>
        <dbReference type="ARBA" id="ARBA00022669"/>
    </source>
</evidence>
<keyword evidence="1" id="KW-0147">Chitin-binding</keyword>
<feature type="domain" description="LysM" evidence="4">
    <location>
        <begin position="322"/>
        <end position="369"/>
    </location>
</feature>
<evidence type="ECO:0000313" key="6">
    <source>
        <dbReference type="Proteomes" id="UP000184188"/>
    </source>
</evidence>
<dbReference type="GO" id="GO:0008061">
    <property type="term" value="F:chitin binding"/>
    <property type="evidence" value="ECO:0007669"/>
    <property type="project" value="UniProtKB-KW"/>
</dbReference>
<sequence length="571" mass="61132">MSFCVYPCGPTLPGIASNCVEFYTVVSGDYCEAVEKRFGITAADFLAWNPSISTDCLTNFWAGYAYCVGINSAATTSTSISTTSTSTISTTIDTTSPTVTSSITTTPYSIRHSVTPYNLTAPVTATAYPPTNTLGGEPRYCNFWHWIGASDTCERIVNQYSNRLSLDQLHEWNPTLGDDCSGLYYNWYVCVGVQPQTGISFYWSTSATNANVPSPTLYTPTITTIIANFTASPQQLGIPSSCQNFYQAQAGDTCSIVLDRYSYITQDQFFDWNPALGNNCQGLLEGYYYCVASFDSSNLPLPPTITASASPTATDTVAQCNSWYKTVINDDCATIALIFGTLSEADFISWNPSVGSRCQRIQQGTYYCVGVPGTATTRTSPLPTTTTGPGSMPTQSGIASNCTRFWLVSSSDTCSSIISKSGVSSIDFYNWNPAAGNECTGLTPDYYVCVSTTISTSTSESYTTITGAVSTTSKPPTATTSGSAVTTPSPIMPGMVDGCVRFWYRGDDSADLYCQDIATDAGISLSDFYSWNPGVGKSCTSLWQKSWYCIGISGPRGTISTGPPTPICSSA</sequence>
<evidence type="ECO:0000256" key="2">
    <source>
        <dbReference type="ARBA" id="ARBA00022729"/>
    </source>
</evidence>
<evidence type="ECO:0000259" key="4">
    <source>
        <dbReference type="PROSITE" id="PS51782"/>
    </source>
</evidence>
<dbReference type="PROSITE" id="PS51782">
    <property type="entry name" value="LYSM"/>
    <property type="match status" value="5"/>
</dbReference>
<name>A0A1L9S5V8_9EURO</name>
<dbReference type="InterPro" id="IPR036779">
    <property type="entry name" value="LysM_dom_sf"/>
</dbReference>
<dbReference type="OrthoDB" id="5985073at2759"/>
<accession>A0A1L9S5V8</accession>
<evidence type="ECO:0000256" key="3">
    <source>
        <dbReference type="ARBA" id="ARBA00023026"/>
    </source>
</evidence>
<dbReference type="PANTHER" id="PTHR34997:SF2">
    <property type="entry name" value="LYSM DOMAIN-CONTAINING PROTEIN-RELATED"/>
    <property type="match status" value="1"/>
</dbReference>
<dbReference type="STRING" id="1073090.A0A1L9S5V8"/>
<dbReference type="CDD" id="cd00118">
    <property type="entry name" value="LysM"/>
    <property type="match status" value="4"/>
</dbReference>